<protein>
    <submittedName>
        <fullName evidence="1">Uncharacterized protein</fullName>
    </submittedName>
</protein>
<proteinExistence type="predicted"/>
<accession>A0A3P7KZ10</accession>
<dbReference type="AlphaFoldDB" id="A0A3P7KZ10"/>
<gene>
    <name evidence="1" type="ORF">DILT_LOCUS5565</name>
</gene>
<reference evidence="1 2" key="1">
    <citation type="submission" date="2018-11" db="EMBL/GenBank/DDBJ databases">
        <authorList>
            <consortium name="Pathogen Informatics"/>
        </authorList>
    </citation>
    <scope>NUCLEOTIDE SEQUENCE [LARGE SCALE GENOMIC DNA]</scope>
</reference>
<dbReference type="Proteomes" id="UP000281553">
    <property type="component" value="Unassembled WGS sequence"/>
</dbReference>
<keyword evidence="2" id="KW-1185">Reference proteome</keyword>
<name>A0A3P7KZ10_DIBLA</name>
<organism evidence="1 2">
    <name type="scientific">Dibothriocephalus latus</name>
    <name type="common">Fish tapeworm</name>
    <name type="synonym">Diphyllobothrium latum</name>
    <dbReference type="NCBI Taxonomy" id="60516"/>
    <lineage>
        <taxon>Eukaryota</taxon>
        <taxon>Metazoa</taxon>
        <taxon>Spiralia</taxon>
        <taxon>Lophotrochozoa</taxon>
        <taxon>Platyhelminthes</taxon>
        <taxon>Cestoda</taxon>
        <taxon>Eucestoda</taxon>
        <taxon>Diphyllobothriidea</taxon>
        <taxon>Diphyllobothriidae</taxon>
        <taxon>Dibothriocephalus</taxon>
    </lineage>
</organism>
<dbReference type="EMBL" id="UYRU01047668">
    <property type="protein sequence ID" value="VDN09734.1"/>
    <property type="molecule type" value="Genomic_DNA"/>
</dbReference>
<evidence type="ECO:0000313" key="1">
    <source>
        <dbReference type="EMBL" id="VDN09734.1"/>
    </source>
</evidence>
<sequence>MDVFCPEFGVYAEDCQRRVLQNCFSYESRRRIVHWRSIFFLEHVTFEDKKGHKPRFEELDALRSLEILVGLVILIAVDGVESQYNLERGK</sequence>
<evidence type="ECO:0000313" key="2">
    <source>
        <dbReference type="Proteomes" id="UP000281553"/>
    </source>
</evidence>